<dbReference type="Proteomes" id="UP000619743">
    <property type="component" value="Unassembled WGS sequence"/>
</dbReference>
<evidence type="ECO:0000259" key="4">
    <source>
        <dbReference type="PROSITE" id="PS51186"/>
    </source>
</evidence>
<organism evidence="5 6">
    <name type="scientific">Neiella marina</name>
    <dbReference type="NCBI Taxonomy" id="508461"/>
    <lineage>
        <taxon>Bacteria</taxon>
        <taxon>Pseudomonadati</taxon>
        <taxon>Pseudomonadota</taxon>
        <taxon>Gammaproteobacteria</taxon>
        <taxon>Alteromonadales</taxon>
        <taxon>Echinimonadaceae</taxon>
        <taxon>Neiella</taxon>
    </lineage>
</organism>
<dbReference type="GO" id="GO:0016747">
    <property type="term" value="F:acyltransferase activity, transferring groups other than amino-acyl groups"/>
    <property type="evidence" value="ECO:0007669"/>
    <property type="project" value="InterPro"/>
</dbReference>
<dbReference type="InterPro" id="IPR016181">
    <property type="entry name" value="Acyl_CoA_acyltransferase"/>
</dbReference>
<dbReference type="InterPro" id="IPR050832">
    <property type="entry name" value="Bact_Acetyltransf"/>
</dbReference>
<dbReference type="PROSITE" id="PS51186">
    <property type="entry name" value="GNAT"/>
    <property type="match status" value="1"/>
</dbReference>
<dbReference type="OrthoDB" id="4305330at2"/>
<comment type="caution">
    <text evidence="5">The sequence shown here is derived from an EMBL/GenBank/DDBJ whole genome shotgun (WGS) entry which is preliminary data.</text>
</comment>
<dbReference type="AlphaFoldDB" id="A0A8J2U8W1"/>
<evidence type="ECO:0000313" key="5">
    <source>
        <dbReference type="EMBL" id="GGA86466.1"/>
    </source>
</evidence>
<dbReference type="NCBIfam" id="TIGR02447">
    <property type="entry name" value="yiiD_Cterm"/>
    <property type="match status" value="1"/>
</dbReference>
<gene>
    <name evidence="5" type="ORF">GCM10011369_30660</name>
</gene>
<keyword evidence="1" id="KW-0808">Transferase</keyword>
<dbReference type="CDD" id="cd04301">
    <property type="entry name" value="NAT_SF"/>
    <property type="match status" value="1"/>
</dbReference>
<dbReference type="Pfam" id="PF00583">
    <property type="entry name" value="Acetyltransf_1"/>
    <property type="match status" value="1"/>
</dbReference>
<feature type="domain" description="N-acetyltransferase" evidence="4">
    <location>
        <begin position="3"/>
        <end position="145"/>
    </location>
</feature>
<evidence type="ECO:0000256" key="2">
    <source>
        <dbReference type="ARBA" id="ARBA00023315"/>
    </source>
</evidence>
<dbReference type="SUPFAM" id="SSF54637">
    <property type="entry name" value="Thioesterase/thiol ester dehydrase-isomerase"/>
    <property type="match status" value="1"/>
</dbReference>
<proteinExistence type="predicted"/>
<name>A0A8J2U8W1_9GAMM</name>
<dbReference type="InterPro" id="IPR012660">
    <property type="entry name" value="YiiD_C"/>
</dbReference>
<protein>
    <submittedName>
        <fullName evidence="5">GNAT family N-acetyltransferase</fullName>
    </submittedName>
</protein>
<reference evidence="6" key="1">
    <citation type="journal article" date="2019" name="Int. J. Syst. Evol. Microbiol.">
        <title>The Global Catalogue of Microorganisms (GCM) 10K type strain sequencing project: providing services to taxonomists for standard genome sequencing and annotation.</title>
        <authorList>
            <consortium name="The Broad Institute Genomics Platform"/>
            <consortium name="The Broad Institute Genome Sequencing Center for Infectious Disease"/>
            <person name="Wu L."/>
            <person name="Ma J."/>
        </authorList>
    </citation>
    <scope>NUCLEOTIDE SEQUENCE [LARGE SCALE GENOMIC DNA]</scope>
    <source>
        <strain evidence="6">CGMCC 1.10130</strain>
    </source>
</reference>
<evidence type="ECO:0000256" key="1">
    <source>
        <dbReference type="ARBA" id="ARBA00022679"/>
    </source>
</evidence>
<sequence length="317" mass="35522">MYKVIEPVSETDFEKYYQFRWEQLRAPFNLPKGSEKDEYDQYSQHRMILDRKGNPVAVGRLYQISADEGQIRYMAVCEKHRGKGIGSSMIATLEELARACSIKRVMMNARLGAVPFYQKNGYHAVGEGPTHFGKIKHQQMQKDVTPKSTNSKYGEWCDELATIWREQIPLTAQMGISVEDYTGDNLRVTAPSSPNANLHGGMFAGSMYALGSLTGWGLLYLMLKERNIAARIMLVHGDIRYLNSVEGDAAAESNRKQIGGSIWPLIRDKKVVLTVPVSLYSGSQLAAEFTGKFILYPEQDNPHADSLSTPQGSLPFD</sequence>
<keyword evidence="6" id="KW-1185">Reference proteome</keyword>
<dbReference type="Gene3D" id="3.10.129.10">
    <property type="entry name" value="Hotdog Thioesterase"/>
    <property type="match status" value="1"/>
</dbReference>
<dbReference type="PANTHER" id="PTHR43877">
    <property type="entry name" value="AMINOALKYLPHOSPHONATE N-ACETYLTRANSFERASE-RELATED-RELATED"/>
    <property type="match status" value="1"/>
</dbReference>
<dbReference type="Gene3D" id="3.40.630.30">
    <property type="match status" value="1"/>
</dbReference>
<evidence type="ECO:0000313" key="6">
    <source>
        <dbReference type="Proteomes" id="UP000619743"/>
    </source>
</evidence>
<keyword evidence="3" id="KW-0812">Transmembrane</keyword>
<dbReference type="InterPro" id="IPR029069">
    <property type="entry name" value="HotDog_dom_sf"/>
</dbReference>
<dbReference type="RefSeq" id="WP_087507047.1">
    <property type="nucleotide sequence ID" value="NZ_BMDX01000020.1"/>
</dbReference>
<keyword evidence="3" id="KW-1133">Transmembrane helix</keyword>
<keyword evidence="2" id="KW-0012">Acyltransferase</keyword>
<dbReference type="InterPro" id="IPR000182">
    <property type="entry name" value="GNAT_dom"/>
</dbReference>
<evidence type="ECO:0000256" key="3">
    <source>
        <dbReference type="SAM" id="Phobius"/>
    </source>
</evidence>
<accession>A0A8J2U8W1</accession>
<keyword evidence="3" id="KW-0472">Membrane</keyword>
<dbReference type="SUPFAM" id="SSF55729">
    <property type="entry name" value="Acyl-CoA N-acyltransferases (Nat)"/>
    <property type="match status" value="1"/>
</dbReference>
<feature type="transmembrane region" description="Helical" evidence="3">
    <location>
        <begin position="202"/>
        <end position="223"/>
    </location>
</feature>
<dbReference type="EMBL" id="BMDX01000020">
    <property type="protein sequence ID" value="GGA86466.1"/>
    <property type="molecule type" value="Genomic_DNA"/>
</dbReference>
<dbReference type="Pfam" id="PF09500">
    <property type="entry name" value="YiiD_C"/>
    <property type="match status" value="1"/>
</dbReference>